<name>A0A328U6X0_9BACL</name>
<dbReference type="OrthoDB" id="3030at2"/>
<accession>A0A328U6X0</accession>
<dbReference type="Pfam" id="PF13228">
    <property type="entry name" value="DUF4037"/>
    <property type="match status" value="1"/>
</dbReference>
<organism evidence="2 3">
    <name type="scientific">Paenibacillus montanisoli</name>
    <dbReference type="NCBI Taxonomy" id="2081970"/>
    <lineage>
        <taxon>Bacteria</taxon>
        <taxon>Bacillati</taxon>
        <taxon>Bacillota</taxon>
        <taxon>Bacilli</taxon>
        <taxon>Bacillales</taxon>
        <taxon>Paenibacillaceae</taxon>
        <taxon>Paenibacillus</taxon>
    </lineage>
</organism>
<proteinExistence type="predicted"/>
<dbReference type="EMBL" id="QLUW01000001">
    <property type="protein sequence ID" value="RAP77513.1"/>
    <property type="molecule type" value="Genomic_DNA"/>
</dbReference>
<gene>
    <name evidence="2" type="ORF">DL346_03260</name>
</gene>
<evidence type="ECO:0000259" key="1">
    <source>
        <dbReference type="Pfam" id="PF13228"/>
    </source>
</evidence>
<evidence type="ECO:0000313" key="3">
    <source>
        <dbReference type="Proteomes" id="UP000249260"/>
    </source>
</evidence>
<evidence type="ECO:0000313" key="2">
    <source>
        <dbReference type="EMBL" id="RAP77513.1"/>
    </source>
</evidence>
<sequence>MKGIELSRRFHHEWIEPLIDHNYPALNYSAALIGPGSEVLGYDTELSQDHDWGPRVQLFLQETDGKLSDELRALVTGRLPQTYCGFPVDAQTTVVTTLEQYIWNCLAYDLKEPLDAVDWLTFPSQTLLELTKGEVFRDDRGQLAELRDRLHYYPQDVWFYLLASAWQRIGQEEHLMLRAGHAGDELGSAVIASRLVRDVMNLCFLMERQYAPYPKWFGTAFRELKCAELLEKDLWQVQTATAWKAREQALNKVYGHLARKHNELGLTEPVKDEASSFFTRPFLVMNGEDIGGRLERQIQNPTLRWLFAHRLIGNIDQITDNTDFRMLNTWKDEAENAARQTLKKLYLFGARVKDETDSLK</sequence>
<dbReference type="Proteomes" id="UP000249260">
    <property type="component" value="Unassembled WGS sequence"/>
</dbReference>
<keyword evidence="3" id="KW-1185">Reference proteome</keyword>
<reference evidence="2 3" key="1">
    <citation type="submission" date="2018-06" db="EMBL/GenBank/DDBJ databases">
        <title>Paenibacillus montanisoli sp. nov., isolated from mountain area soil.</title>
        <authorList>
            <person name="Wu M."/>
        </authorList>
    </citation>
    <scope>NUCLEOTIDE SEQUENCE [LARGE SCALE GENOMIC DNA]</scope>
    <source>
        <strain evidence="2 3">RA17</strain>
    </source>
</reference>
<dbReference type="AlphaFoldDB" id="A0A328U6X0"/>
<dbReference type="InterPro" id="IPR025117">
    <property type="entry name" value="DUF4037"/>
</dbReference>
<dbReference type="RefSeq" id="WP_112880636.1">
    <property type="nucleotide sequence ID" value="NZ_QLUW01000001.1"/>
</dbReference>
<comment type="caution">
    <text evidence="2">The sequence shown here is derived from an EMBL/GenBank/DDBJ whole genome shotgun (WGS) entry which is preliminary data.</text>
</comment>
<protein>
    <recommendedName>
        <fullName evidence="1">DUF4037 domain-containing protein</fullName>
    </recommendedName>
</protein>
<feature type="domain" description="DUF4037" evidence="1">
    <location>
        <begin position="119"/>
        <end position="217"/>
    </location>
</feature>